<dbReference type="EMBL" id="LC314787">
    <property type="protein sequence ID" value="BCJ78477.1"/>
    <property type="molecule type" value="mRNA"/>
</dbReference>
<dbReference type="GO" id="GO:0035251">
    <property type="term" value="F:UDP-glucosyltransferase activity"/>
    <property type="evidence" value="ECO:0007669"/>
    <property type="project" value="TreeGrafter"/>
</dbReference>
<dbReference type="OrthoDB" id="5835829at2759"/>
<comment type="similarity">
    <text evidence="1 4">Belongs to the UDP-glycosyltransferase family.</text>
</comment>
<dbReference type="InterPro" id="IPR035595">
    <property type="entry name" value="UDP_glycos_trans_CS"/>
</dbReference>
<gene>
    <name evidence="6" type="primary">UGT73P14</name>
</gene>
<evidence type="ECO:0000256" key="4">
    <source>
        <dbReference type="RuleBase" id="RU003718"/>
    </source>
</evidence>
<protein>
    <recommendedName>
        <fullName evidence="5">Glycosyltransferase</fullName>
        <ecNumber evidence="5">2.4.1.-</ecNumber>
    </recommendedName>
</protein>
<organism evidence="6">
    <name type="scientific">Lotus japonicus</name>
    <name type="common">Lotus corniculatus var. japonicus</name>
    <dbReference type="NCBI Taxonomy" id="34305"/>
    <lineage>
        <taxon>Eukaryota</taxon>
        <taxon>Viridiplantae</taxon>
        <taxon>Streptophyta</taxon>
        <taxon>Embryophyta</taxon>
        <taxon>Tracheophyta</taxon>
        <taxon>Spermatophyta</taxon>
        <taxon>Magnoliopsida</taxon>
        <taxon>eudicotyledons</taxon>
        <taxon>Gunneridae</taxon>
        <taxon>Pentapetalae</taxon>
        <taxon>rosids</taxon>
        <taxon>fabids</taxon>
        <taxon>Fabales</taxon>
        <taxon>Fabaceae</taxon>
        <taxon>Papilionoideae</taxon>
        <taxon>50 kb inversion clade</taxon>
        <taxon>NPAAA clade</taxon>
        <taxon>Hologalegina</taxon>
        <taxon>robinioid clade</taxon>
        <taxon>Loteae</taxon>
        <taxon>Lotus</taxon>
    </lineage>
</organism>
<accession>A0A6S6QMP8</accession>
<evidence type="ECO:0000256" key="5">
    <source>
        <dbReference type="RuleBase" id="RU362057"/>
    </source>
</evidence>
<dbReference type="Pfam" id="PF00201">
    <property type="entry name" value="UDPGT"/>
    <property type="match status" value="1"/>
</dbReference>
<dbReference type="Gene3D" id="3.40.50.2000">
    <property type="entry name" value="Glycogen Phosphorylase B"/>
    <property type="match status" value="2"/>
</dbReference>
<name>A0A6S6QMP8_LOTJA</name>
<dbReference type="PANTHER" id="PTHR48047">
    <property type="entry name" value="GLYCOSYLTRANSFERASE"/>
    <property type="match status" value="1"/>
</dbReference>
<dbReference type="PANTHER" id="PTHR48047:SF45">
    <property type="entry name" value="SCOPOLETIN GLUCOSYLTRANSFERASE-LIKE"/>
    <property type="match status" value="1"/>
</dbReference>
<dbReference type="EC" id="2.4.1.-" evidence="5"/>
<dbReference type="InterPro" id="IPR002213">
    <property type="entry name" value="UDP_glucos_trans"/>
</dbReference>
<dbReference type="AlphaFoldDB" id="A0A6S6QMP8"/>
<evidence type="ECO:0000256" key="2">
    <source>
        <dbReference type="ARBA" id="ARBA00022676"/>
    </source>
</evidence>
<dbReference type="SUPFAM" id="SSF53756">
    <property type="entry name" value="UDP-Glycosyltransferase/glycogen phosphorylase"/>
    <property type="match status" value="1"/>
</dbReference>
<keyword evidence="3 4" id="KW-0808">Transferase</keyword>
<sequence>METTIDVGEAEMLKAVFLPFPITSHTIRVVDTARLFAMHGVDVTIITTPGNTKVFQTSIDHCDSGHIRIHLVNFPGIPGLPQGFETFTAHTPQHLVPQIFEGISLLQDPIQQLFATMKPDFIVSDMFFPWSADAAAELGIPHLIYLGGSYISRSARNSIEQYAPHTKVDSDSEPFLLPGLPHKLHMTRLQLPAQTRERNHLTELMKTVKESEKKSYGSLINSFYEFEGIYEEHYKTTTGTKSWSVGPVSLWVNQDESDKDVRGGASEEREPEGWLTWLDSKTEDSVLYVCFGSMNKFSTSQLVEIAHALEDFGHDFIWVVGKFEDQGEIGGVNGFLKEFENRVVVKSRGYLIRGWAPQLLILDHPAIGGVVTHCGWNTTLESVIAGLPMATMPLFAEQFYNEKLLVDVLGIGVSIGVKKWKKWNEVGDEIVKRENIVKAISLLMGGGEEALEMRRRARVLGEAAKKTIQPGGCSHTKVKGLIDELKALKLQKFNHKIA</sequence>
<keyword evidence="2 4" id="KW-0328">Glycosyltransferase</keyword>
<reference evidence="6" key="1">
    <citation type="submission" date="2017-08" db="EMBL/GenBank/DDBJ databases">
        <title>Identification of UDP-glycosyltransferases of licorice.</title>
        <authorList>
            <person name="Nomura Y."/>
            <person name="Seki H."/>
            <person name="Muranaka T."/>
        </authorList>
    </citation>
    <scope>NUCLEOTIDE SEQUENCE</scope>
</reference>
<evidence type="ECO:0000313" key="6">
    <source>
        <dbReference type="EMBL" id="BCJ78477.1"/>
    </source>
</evidence>
<proteinExistence type="evidence at transcript level"/>
<evidence type="ECO:0000256" key="1">
    <source>
        <dbReference type="ARBA" id="ARBA00009995"/>
    </source>
</evidence>
<dbReference type="PROSITE" id="PS00375">
    <property type="entry name" value="UDPGT"/>
    <property type="match status" value="1"/>
</dbReference>
<dbReference type="FunFam" id="3.40.50.2000:FF:000202">
    <property type="entry name" value="Glycosyltransferase"/>
    <property type="match status" value="1"/>
</dbReference>
<evidence type="ECO:0000256" key="3">
    <source>
        <dbReference type="ARBA" id="ARBA00022679"/>
    </source>
</evidence>
<dbReference type="CDD" id="cd03784">
    <property type="entry name" value="GT1_Gtf-like"/>
    <property type="match status" value="1"/>
</dbReference>